<organism evidence="3 4">
    <name type="scientific">Candidatus Polarisedimenticola svalbardensis</name>
    <dbReference type="NCBI Taxonomy" id="2886004"/>
    <lineage>
        <taxon>Bacteria</taxon>
        <taxon>Pseudomonadati</taxon>
        <taxon>Acidobacteriota</taxon>
        <taxon>Candidatus Polarisedimenticolia</taxon>
        <taxon>Candidatus Polarisedimenticolales</taxon>
        <taxon>Candidatus Polarisedimenticolaceae</taxon>
        <taxon>Candidatus Polarisedimenticola</taxon>
    </lineage>
</organism>
<dbReference type="GO" id="GO:0005524">
    <property type="term" value="F:ATP binding"/>
    <property type="evidence" value="ECO:0007669"/>
    <property type="project" value="UniProtKB-UniRule"/>
</dbReference>
<gene>
    <name evidence="3" type="ORF">IFK94_14425</name>
</gene>
<protein>
    <submittedName>
        <fullName evidence="3">Alpha-L-glutamate ligase-like protein</fullName>
    </submittedName>
</protein>
<dbReference type="GO" id="GO:0018169">
    <property type="term" value="F:ribosomal S6-glutamic acid ligase activity"/>
    <property type="evidence" value="ECO:0007669"/>
    <property type="project" value="TreeGrafter"/>
</dbReference>
<dbReference type="PROSITE" id="PS50975">
    <property type="entry name" value="ATP_GRASP"/>
    <property type="match status" value="1"/>
</dbReference>
<evidence type="ECO:0000259" key="2">
    <source>
        <dbReference type="PROSITE" id="PS50975"/>
    </source>
</evidence>
<dbReference type="EMBL" id="JACXWD010000075">
    <property type="protein sequence ID" value="MBD3869313.1"/>
    <property type="molecule type" value="Genomic_DNA"/>
</dbReference>
<dbReference type="GO" id="GO:0005737">
    <property type="term" value="C:cytoplasm"/>
    <property type="evidence" value="ECO:0007669"/>
    <property type="project" value="TreeGrafter"/>
</dbReference>
<dbReference type="GO" id="GO:0046872">
    <property type="term" value="F:metal ion binding"/>
    <property type="evidence" value="ECO:0007669"/>
    <property type="project" value="InterPro"/>
</dbReference>
<accession>A0A8J7CMD9</accession>
<dbReference type="AlphaFoldDB" id="A0A8J7CMD9"/>
<dbReference type="InterPro" id="IPR013815">
    <property type="entry name" value="ATP_grasp_subdomain_1"/>
</dbReference>
<evidence type="ECO:0000313" key="3">
    <source>
        <dbReference type="EMBL" id="MBD3869313.1"/>
    </source>
</evidence>
<dbReference type="Gene3D" id="3.30.470.20">
    <property type="entry name" value="ATP-grasp fold, B domain"/>
    <property type="match status" value="1"/>
</dbReference>
<keyword evidence="1" id="KW-0547">Nucleotide-binding</keyword>
<comment type="caution">
    <text evidence="3">The sequence shown here is derived from an EMBL/GenBank/DDBJ whole genome shotgun (WGS) entry which is preliminary data.</text>
</comment>
<feature type="domain" description="ATP-grasp" evidence="2">
    <location>
        <begin position="38"/>
        <end position="290"/>
    </location>
</feature>
<dbReference type="Proteomes" id="UP000648239">
    <property type="component" value="Unassembled WGS sequence"/>
</dbReference>
<keyword evidence="3" id="KW-0436">Ligase</keyword>
<dbReference type="InterPro" id="IPR039523">
    <property type="entry name" value="RimK-rel_E_lig_ATP-grasp"/>
</dbReference>
<dbReference type="SUPFAM" id="SSF56059">
    <property type="entry name" value="Glutathione synthetase ATP-binding domain-like"/>
    <property type="match status" value="1"/>
</dbReference>
<dbReference type="GO" id="GO:0009432">
    <property type="term" value="P:SOS response"/>
    <property type="evidence" value="ECO:0007669"/>
    <property type="project" value="TreeGrafter"/>
</dbReference>
<proteinExistence type="predicted"/>
<keyword evidence="1" id="KW-0067">ATP-binding</keyword>
<dbReference type="Pfam" id="PF14397">
    <property type="entry name" value="ATPgrasp_ST"/>
    <property type="match status" value="1"/>
</dbReference>
<evidence type="ECO:0000313" key="4">
    <source>
        <dbReference type="Proteomes" id="UP000648239"/>
    </source>
</evidence>
<dbReference type="PANTHER" id="PTHR21621">
    <property type="entry name" value="RIBOSOMAL PROTEIN S6 MODIFICATION PROTEIN"/>
    <property type="match status" value="1"/>
</dbReference>
<dbReference type="Gene3D" id="3.30.1490.20">
    <property type="entry name" value="ATP-grasp fold, A domain"/>
    <property type="match status" value="1"/>
</dbReference>
<reference evidence="3 4" key="1">
    <citation type="submission" date="2020-08" db="EMBL/GenBank/DDBJ databases">
        <title>Acidobacteriota in marine sediments use diverse sulfur dissimilation pathways.</title>
        <authorList>
            <person name="Wasmund K."/>
        </authorList>
    </citation>
    <scope>NUCLEOTIDE SEQUENCE [LARGE SCALE GENOMIC DNA]</scope>
    <source>
        <strain evidence="3">MAG AM4</strain>
    </source>
</reference>
<sequence>MSRKTREVLGINARNLAVIYPRNPRKAFRSVDDKLICKEILSAAGVPVPATLFVVHGHRQLLALAELIDTLPGFVVKPARASGGKGILVVRRNGDGRLVSPGSRGDRVVTTADVLEHIAQILAGLVTPARLDETVFLEELLEPDGVLGAMAWRGLPDIRVIVDRGRPVMAMVRVPTAASAGRANLHQGALGLGVDMESGRTTLAILGNRKLTTHPDTGHPLEPVTVPHWETILAMSRKAGASVELGYVGVDLILDRNRGPLVIELNARPGLNIQLANGAGLRPLLGLDQS</sequence>
<evidence type="ECO:0000256" key="1">
    <source>
        <dbReference type="PROSITE-ProRule" id="PRU00409"/>
    </source>
</evidence>
<dbReference type="PANTHER" id="PTHR21621:SF0">
    <property type="entry name" value="BETA-CITRYLGLUTAMATE SYNTHASE B-RELATED"/>
    <property type="match status" value="1"/>
</dbReference>
<name>A0A8J7CMD9_9BACT</name>
<dbReference type="InterPro" id="IPR011761">
    <property type="entry name" value="ATP-grasp"/>
</dbReference>